<evidence type="ECO:0000256" key="2">
    <source>
        <dbReference type="ARBA" id="ARBA00006383"/>
    </source>
</evidence>
<comment type="caution">
    <text evidence="8">The sequence shown here is derived from an EMBL/GenBank/DDBJ whole genome shotgun (WGS) entry which is preliminary data.</text>
</comment>
<evidence type="ECO:0000313" key="8">
    <source>
        <dbReference type="EMBL" id="OKP08768.1"/>
    </source>
</evidence>
<dbReference type="Proteomes" id="UP000186277">
    <property type="component" value="Unassembled WGS sequence"/>
</dbReference>
<dbReference type="PANTHER" id="PTHR11104:SF0">
    <property type="entry name" value="SPBETA PROPHAGE-DERIVED AMINOGLYCOSIDE N(3')-ACETYLTRANSFERASE-LIKE PROTEIN YOKD"/>
    <property type="match status" value="1"/>
</dbReference>
<evidence type="ECO:0000313" key="9">
    <source>
        <dbReference type="Proteomes" id="UP000186277"/>
    </source>
</evidence>
<dbReference type="PANTHER" id="PTHR11104">
    <property type="entry name" value="AMINOGLYCOSIDE N3-ACETYLTRANSFERASE"/>
    <property type="match status" value="1"/>
</dbReference>
<evidence type="ECO:0000256" key="6">
    <source>
        <dbReference type="ARBA" id="ARBA00052868"/>
    </source>
</evidence>
<dbReference type="GO" id="GO:0046353">
    <property type="term" value="F:aminoglycoside 3-N-acetyltransferase activity"/>
    <property type="evidence" value="ECO:0007669"/>
    <property type="project" value="UniProtKB-EC"/>
</dbReference>
<gene>
    <name evidence="8" type="ORF">Xentx_00439</name>
</gene>
<keyword evidence="5 7" id="KW-0012">Acyltransferase</keyword>
<dbReference type="SUPFAM" id="SSF110710">
    <property type="entry name" value="TTHA0583/YokD-like"/>
    <property type="match status" value="1"/>
</dbReference>
<evidence type="ECO:0000256" key="5">
    <source>
        <dbReference type="ARBA" id="ARBA00023315"/>
    </source>
</evidence>
<keyword evidence="9" id="KW-1185">Reference proteome</keyword>
<dbReference type="Pfam" id="PF02522">
    <property type="entry name" value="Antibiotic_NAT"/>
    <property type="match status" value="1"/>
</dbReference>
<evidence type="ECO:0000256" key="7">
    <source>
        <dbReference type="RuleBase" id="RU365031"/>
    </source>
</evidence>
<dbReference type="AlphaFoldDB" id="A0A1Q5U8G6"/>
<evidence type="ECO:0000256" key="4">
    <source>
        <dbReference type="ARBA" id="ARBA00022679"/>
    </source>
</evidence>
<keyword evidence="4 7" id="KW-0808">Transferase</keyword>
<accession>A0A1Q5U8G6</accession>
<name>A0A1Q5U8G6_9GAMM</name>
<dbReference type="RefSeq" id="WP_074018629.1">
    <property type="nucleotide sequence ID" value="NZ_CBCSEU010000007.1"/>
</dbReference>
<protein>
    <recommendedName>
        <fullName evidence="3 7">Aminoglycoside N(3)-acetyltransferase</fullName>
        <ecNumber evidence="7">2.3.1.-</ecNumber>
    </recommendedName>
</protein>
<dbReference type="InterPro" id="IPR003679">
    <property type="entry name" value="Amioglycoside_AcTrfase"/>
</dbReference>
<comment type="function">
    <text evidence="1">Resistance to antibiotics containing the 2-deoxy-streptamine ring including gentamicin, kanamycin, tobramycin, neomycin and apramycin.</text>
</comment>
<evidence type="ECO:0000256" key="1">
    <source>
        <dbReference type="ARBA" id="ARBA00003521"/>
    </source>
</evidence>
<dbReference type="OrthoDB" id="7330654at2"/>
<comment type="catalytic activity">
    <reaction evidence="6 7">
        <text>a 2-deoxystreptamine antibiotic + acetyl-CoA = an N(3)-acetyl-2-deoxystreptamine antibiotic + CoA + H(+)</text>
        <dbReference type="Rhea" id="RHEA:12665"/>
        <dbReference type="ChEBI" id="CHEBI:15378"/>
        <dbReference type="ChEBI" id="CHEBI:57287"/>
        <dbReference type="ChEBI" id="CHEBI:57288"/>
        <dbReference type="ChEBI" id="CHEBI:57921"/>
        <dbReference type="ChEBI" id="CHEBI:77452"/>
        <dbReference type="EC" id="2.3.1.81"/>
    </reaction>
</comment>
<dbReference type="GO" id="GO:0046677">
    <property type="term" value="P:response to antibiotic"/>
    <property type="evidence" value="ECO:0007669"/>
    <property type="project" value="UniProtKB-KW"/>
</dbReference>
<reference evidence="8 9" key="1">
    <citation type="submission" date="2016-09" db="EMBL/GenBank/DDBJ databases">
        <title>Xenorhabdus thuongxuanensis sp. nov. and Xenorhabdus eapokensis sp. nov., isolated from Steinernema species.</title>
        <authorList>
            <person name="Kaempfer P."/>
            <person name="Tobias N.J."/>
            <person name="Phan Ke L."/>
            <person name="Bode H.B."/>
            <person name="Glaeser S.P."/>
        </authorList>
    </citation>
    <scope>NUCLEOTIDE SEQUENCE [LARGE SCALE GENOMIC DNA]</scope>
    <source>
        <strain evidence="8 9">30TX1</strain>
    </source>
</reference>
<sequence>MIQVGEDKYWTKSILVQQLQKIGIKQGDVVMAHVAMRSVGNCLNGADDLIQAILTVLGVGGVLLCYTNWEQNYEDSFDVRGHVPSELKSEIMPYDRLFSRASRDHGVFSECVRTTKGAIRSQNPGASVVAIGNNAEYFVENHSLDYGYGNDSPFAKLVERQGKVLMVGAPYETMSLLHHAEHLANIPNKRIRKMEIPLLQNNQVEWVMLEEFDTVDPVCEQFNQDYFKDIVGHFCHAHSEVIIEGIIGSANTLLVPAKEILNYAVYWMENYRS</sequence>
<comment type="similarity">
    <text evidence="2 7">Belongs to the antibiotic N-acetyltransferase family.</text>
</comment>
<proteinExistence type="inferred from homology"/>
<dbReference type="InterPro" id="IPR028345">
    <property type="entry name" value="Antibiotic_NAT-like"/>
</dbReference>
<organism evidence="8 9">
    <name type="scientific">Xenorhabdus thuongxuanensis</name>
    <dbReference type="NCBI Taxonomy" id="1873484"/>
    <lineage>
        <taxon>Bacteria</taxon>
        <taxon>Pseudomonadati</taxon>
        <taxon>Pseudomonadota</taxon>
        <taxon>Gammaproteobacteria</taxon>
        <taxon>Enterobacterales</taxon>
        <taxon>Morganellaceae</taxon>
        <taxon>Xenorhabdus</taxon>
    </lineage>
</organism>
<dbReference type="EC" id="2.3.1.-" evidence="7"/>
<evidence type="ECO:0000256" key="3">
    <source>
        <dbReference type="ARBA" id="ARBA00012882"/>
    </source>
</evidence>
<dbReference type="EMBL" id="MKGR01000002">
    <property type="protein sequence ID" value="OKP08768.1"/>
    <property type="molecule type" value="Genomic_DNA"/>
</dbReference>
<keyword evidence="7" id="KW-0046">Antibiotic resistance</keyword>
<dbReference type="NCBIfam" id="NF033082">
    <property type="entry name" value="AAC_3"/>
    <property type="match status" value="1"/>
</dbReference>